<proteinExistence type="inferred from homology"/>
<dbReference type="NCBIfam" id="TIGR00931">
    <property type="entry name" value="antiport_nhaC"/>
    <property type="match status" value="1"/>
</dbReference>
<feature type="transmembrane region" description="Helical" evidence="9">
    <location>
        <begin position="108"/>
        <end position="141"/>
    </location>
</feature>
<evidence type="ECO:0000256" key="8">
    <source>
        <dbReference type="ARBA" id="ARBA00038435"/>
    </source>
</evidence>
<evidence type="ECO:0000256" key="4">
    <source>
        <dbReference type="ARBA" id="ARBA00022475"/>
    </source>
</evidence>
<organism evidence="11 12">
    <name type="scientific">Selenihalanaerobacter shriftii</name>
    <dbReference type="NCBI Taxonomy" id="142842"/>
    <lineage>
        <taxon>Bacteria</taxon>
        <taxon>Bacillati</taxon>
        <taxon>Bacillota</taxon>
        <taxon>Clostridia</taxon>
        <taxon>Halanaerobiales</taxon>
        <taxon>Halobacteroidaceae</taxon>
        <taxon>Selenihalanaerobacter</taxon>
    </lineage>
</organism>
<dbReference type="GO" id="GO:0005886">
    <property type="term" value="C:plasma membrane"/>
    <property type="evidence" value="ECO:0007669"/>
    <property type="project" value="UniProtKB-SubCell"/>
</dbReference>
<evidence type="ECO:0000256" key="3">
    <source>
        <dbReference type="ARBA" id="ARBA00022449"/>
    </source>
</evidence>
<evidence type="ECO:0000313" key="12">
    <source>
        <dbReference type="Proteomes" id="UP000190625"/>
    </source>
</evidence>
<reference evidence="12" key="1">
    <citation type="submission" date="2017-02" db="EMBL/GenBank/DDBJ databases">
        <authorList>
            <person name="Varghese N."/>
            <person name="Submissions S."/>
        </authorList>
    </citation>
    <scope>NUCLEOTIDE SEQUENCE [LARGE SCALE GENOMIC DNA]</scope>
    <source>
        <strain evidence="12">ATCC BAA-73</strain>
    </source>
</reference>
<dbReference type="Pfam" id="PF03553">
    <property type="entry name" value="Na_H_antiporter"/>
    <property type="match status" value="1"/>
</dbReference>
<keyword evidence="7 9" id="KW-0472">Membrane</keyword>
<dbReference type="GO" id="GO:0015297">
    <property type="term" value="F:antiporter activity"/>
    <property type="evidence" value="ECO:0007669"/>
    <property type="project" value="UniProtKB-KW"/>
</dbReference>
<keyword evidence="3" id="KW-0050">Antiport</keyword>
<dbReference type="STRING" id="142842.SAMN02745118_02339"/>
<keyword evidence="12" id="KW-1185">Reference proteome</keyword>
<feature type="transmembrane region" description="Helical" evidence="9">
    <location>
        <begin position="430"/>
        <end position="455"/>
    </location>
</feature>
<comment type="subcellular location">
    <subcellularLocation>
        <location evidence="1">Cell membrane</location>
        <topology evidence="1">Multi-pass membrane protein</topology>
    </subcellularLocation>
</comment>
<dbReference type="EMBL" id="FUWM01000022">
    <property type="protein sequence ID" value="SJZ95966.1"/>
    <property type="molecule type" value="Genomic_DNA"/>
</dbReference>
<evidence type="ECO:0000256" key="6">
    <source>
        <dbReference type="ARBA" id="ARBA00022989"/>
    </source>
</evidence>
<keyword evidence="2" id="KW-0813">Transport</keyword>
<dbReference type="InterPro" id="IPR052180">
    <property type="entry name" value="NhaC_Na-H+_Antiporter"/>
</dbReference>
<feature type="transmembrane region" description="Helical" evidence="9">
    <location>
        <begin position="36"/>
        <end position="54"/>
    </location>
</feature>
<evidence type="ECO:0000259" key="10">
    <source>
        <dbReference type="Pfam" id="PF03553"/>
    </source>
</evidence>
<dbReference type="InterPro" id="IPR004770">
    <property type="entry name" value="Na/H_antiport_NhaC"/>
</dbReference>
<name>A0A1T4PXA6_9FIRM</name>
<accession>A0A1T4PXA6</accession>
<evidence type="ECO:0000256" key="1">
    <source>
        <dbReference type="ARBA" id="ARBA00004651"/>
    </source>
</evidence>
<dbReference type="RefSeq" id="WP_078810772.1">
    <property type="nucleotide sequence ID" value="NZ_FUWM01000022.1"/>
</dbReference>
<feature type="transmembrane region" description="Helical" evidence="9">
    <location>
        <begin position="233"/>
        <end position="253"/>
    </location>
</feature>
<keyword evidence="5 9" id="KW-0812">Transmembrane</keyword>
<feature type="transmembrane region" description="Helical" evidence="9">
    <location>
        <begin position="312"/>
        <end position="330"/>
    </location>
</feature>
<evidence type="ECO:0000256" key="2">
    <source>
        <dbReference type="ARBA" id="ARBA00022448"/>
    </source>
</evidence>
<feature type="transmembrane region" description="Helical" evidence="9">
    <location>
        <begin position="351"/>
        <end position="368"/>
    </location>
</feature>
<evidence type="ECO:0000256" key="5">
    <source>
        <dbReference type="ARBA" id="ARBA00022692"/>
    </source>
</evidence>
<feature type="transmembrane region" description="Helical" evidence="9">
    <location>
        <begin position="66"/>
        <end position="88"/>
    </location>
</feature>
<dbReference type="Proteomes" id="UP000190625">
    <property type="component" value="Unassembled WGS sequence"/>
</dbReference>
<evidence type="ECO:0000256" key="9">
    <source>
        <dbReference type="SAM" id="Phobius"/>
    </source>
</evidence>
<comment type="similarity">
    <text evidence="8">Belongs to the NhaC Na(+)/H(+) (TC 2.A.35) antiporter family.</text>
</comment>
<gene>
    <name evidence="11" type="ORF">SAMN02745118_02339</name>
</gene>
<keyword evidence="6 9" id="KW-1133">Transmembrane helix</keyword>
<evidence type="ECO:0000313" key="11">
    <source>
        <dbReference type="EMBL" id="SJZ95966.1"/>
    </source>
</evidence>
<dbReference type="InterPro" id="IPR018461">
    <property type="entry name" value="Na/H_Antiport_NhaC-like_C"/>
</dbReference>
<dbReference type="PANTHER" id="PTHR33451:SF3">
    <property type="entry name" value="MALATE-2H(+)_NA(+)-LACTATE ANTIPORTER"/>
    <property type="match status" value="1"/>
</dbReference>
<feature type="transmembrane region" description="Helical" evidence="9">
    <location>
        <begin position="12"/>
        <end position="30"/>
    </location>
</feature>
<sequence length="476" mass="50342">MSTKREPFLWEALVSLLSLVVAIGLAIVKYETAPHVPMLIGAFVAAIMAYRAGYKWKEIEKGMMDGITNALQAIVILSVIGVLVGVWILSGTVPTMIYYGLQILSPKIFLVATVLICSITSLATGSSWGTAGTIGVALMGVGEGLGMPMPIVAGAVLSGAYFGDKMSPLSDTTNLAPAMAGSELFEHIKHMVYTTGTSYIIVLIIETVLGFVYGGGSVETMGRVNQILEGLSSQFNISLILLLPPIIVIGLAIKKIPAIPGISMGIVSGAILGVIFQGNNFGQILNAAYNGYISETGVTALDSLLTNGGFTAMLYSISIVITAMMFGGIMENTNQLKVIVDKILQKAQSDGSLIAATILSAIGMNVVLSEQYMSIVVTGRMYAQAYKDQGLHPKNLSRALEDSGTVTGCLVPWNTGGAYMSSTLGVATVAYLPFAFFNWLTPIVSIIFGLLGITIEPIDEAVRKHLDMDETEAETV</sequence>
<evidence type="ECO:0000256" key="7">
    <source>
        <dbReference type="ARBA" id="ARBA00023136"/>
    </source>
</evidence>
<keyword evidence="4" id="KW-1003">Cell membrane</keyword>
<feature type="transmembrane region" description="Helical" evidence="9">
    <location>
        <begin position="258"/>
        <end position="276"/>
    </location>
</feature>
<dbReference type="AlphaFoldDB" id="A0A1T4PXA6"/>
<dbReference type="OrthoDB" id="9762978at2"/>
<protein>
    <submittedName>
        <fullName evidence="11">Transporter, NhaC family (TC 2.A.35)</fullName>
    </submittedName>
</protein>
<feature type="domain" description="Na+/H+ antiporter NhaC-like C-terminal" evidence="10">
    <location>
        <begin position="159"/>
        <end position="453"/>
    </location>
</feature>
<dbReference type="PANTHER" id="PTHR33451">
    <property type="entry name" value="MALATE-2H(+)/NA(+)-LACTATE ANTIPORTER"/>
    <property type="match status" value="1"/>
</dbReference>
<feature type="transmembrane region" description="Helical" evidence="9">
    <location>
        <begin position="192"/>
        <end position="213"/>
    </location>
</feature>